<keyword evidence="3" id="KW-0169">Cobalamin biosynthesis</keyword>
<evidence type="ECO:0000256" key="3">
    <source>
        <dbReference type="ARBA" id="ARBA00022573"/>
    </source>
</evidence>
<keyword evidence="6" id="KW-0949">S-adenosyl-L-methionine</keyword>
<dbReference type="Pfam" id="PF00590">
    <property type="entry name" value="TP_methylase"/>
    <property type="match status" value="1"/>
</dbReference>
<comment type="pathway">
    <text evidence="1">Cofactor biosynthesis; adenosylcobalamin biosynthesis.</text>
</comment>
<keyword evidence="4" id="KW-0489">Methyltransferase</keyword>
<proteinExistence type="inferred from homology"/>
<reference evidence="9" key="2">
    <citation type="submission" date="2020-09" db="EMBL/GenBank/DDBJ databases">
        <authorList>
            <person name="Sun Q."/>
            <person name="Zhou Y."/>
        </authorList>
    </citation>
    <scope>NUCLEOTIDE SEQUENCE</scope>
    <source>
        <strain evidence="9">CGMCC 1.15179</strain>
    </source>
</reference>
<evidence type="ECO:0000256" key="2">
    <source>
        <dbReference type="ARBA" id="ARBA00005879"/>
    </source>
</evidence>
<gene>
    <name evidence="9" type="ORF">GCM10011571_13360</name>
</gene>
<evidence type="ECO:0000313" key="9">
    <source>
        <dbReference type="EMBL" id="GGE13254.1"/>
    </source>
</evidence>
<evidence type="ECO:0000313" key="10">
    <source>
        <dbReference type="Proteomes" id="UP000625210"/>
    </source>
</evidence>
<dbReference type="InterPro" id="IPR014776">
    <property type="entry name" value="4pyrrole_Mease_sub2"/>
</dbReference>
<keyword evidence="5" id="KW-0808">Transferase</keyword>
<name>A0A8J2YCY4_9BACL</name>
<dbReference type="InterPro" id="IPR035996">
    <property type="entry name" value="4pyrrol_Methylase_sf"/>
</dbReference>
<dbReference type="InterPro" id="IPR014777">
    <property type="entry name" value="4pyrrole_Mease_sub1"/>
</dbReference>
<dbReference type="SUPFAM" id="SSF53790">
    <property type="entry name" value="Tetrapyrrole methylase"/>
    <property type="match status" value="1"/>
</dbReference>
<sequence>MNEQAKATTSPVGRLYGLGVGPGDPELITVKAFRVMKETPVIAYPKKRMGGKSYALTIAETYVNPVEKEMLGLIFPMTRDRDVLEREWDQAVDAVWEHLSQGKDVAFVTEGDPLLYSTFIHLSRRLKERYPAVEVSSVPGISSINGAASRLDLPLADGDEQVAIVPATEERERMAKALRDHDAVVFLKVAKVMDLILDLLEELDLIDKAMVATKVTSDEEVVWKNVTELRGQNPGYLTLMVVRK</sequence>
<protein>
    <submittedName>
        <fullName evidence="9">Precorrin-2 C(20)-methyltransferase</fullName>
    </submittedName>
</protein>
<dbReference type="GO" id="GO:0030788">
    <property type="term" value="F:precorrin-2 C20-methyltransferase activity"/>
    <property type="evidence" value="ECO:0007669"/>
    <property type="project" value="InterPro"/>
</dbReference>
<evidence type="ECO:0000256" key="1">
    <source>
        <dbReference type="ARBA" id="ARBA00004953"/>
    </source>
</evidence>
<comment type="similarity">
    <text evidence="2 7">Belongs to the precorrin methyltransferase family.</text>
</comment>
<evidence type="ECO:0000256" key="6">
    <source>
        <dbReference type="ARBA" id="ARBA00022691"/>
    </source>
</evidence>
<dbReference type="GO" id="GO:0009236">
    <property type="term" value="P:cobalamin biosynthetic process"/>
    <property type="evidence" value="ECO:0007669"/>
    <property type="project" value="UniProtKB-UniRule"/>
</dbReference>
<dbReference type="PIRSF" id="PIRSF036427">
    <property type="entry name" value="Precrrn-2_mtase"/>
    <property type="match status" value="1"/>
</dbReference>
<dbReference type="PANTHER" id="PTHR43467">
    <property type="entry name" value="COBALT-PRECORRIN-2 C(20)-METHYLTRANSFERASE"/>
    <property type="match status" value="1"/>
</dbReference>
<dbReference type="AlphaFoldDB" id="A0A8J2YCY4"/>
<evidence type="ECO:0000256" key="7">
    <source>
        <dbReference type="PIRNR" id="PIRNR036427"/>
    </source>
</evidence>
<dbReference type="CDD" id="cd11645">
    <property type="entry name" value="Precorrin_2_C20_MT"/>
    <property type="match status" value="1"/>
</dbReference>
<dbReference type="InterPro" id="IPR006364">
    <property type="entry name" value="CobI/CbiL/CobIJ_dom"/>
</dbReference>
<dbReference type="InterPro" id="IPR012382">
    <property type="entry name" value="CobI/CbiL"/>
</dbReference>
<comment type="caution">
    <text evidence="9">The sequence shown here is derived from an EMBL/GenBank/DDBJ whole genome shotgun (WGS) entry which is preliminary data.</text>
</comment>
<evidence type="ECO:0000256" key="5">
    <source>
        <dbReference type="ARBA" id="ARBA00022679"/>
    </source>
</evidence>
<dbReference type="Proteomes" id="UP000625210">
    <property type="component" value="Unassembled WGS sequence"/>
</dbReference>
<dbReference type="InterPro" id="IPR000878">
    <property type="entry name" value="4pyrrol_Mease"/>
</dbReference>
<dbReference type="GO" id="GO:0032259">
    <property type="term" value="P:methylation"/>
    <property type="evidence" value="ECO:0007669"/>
    <property type="project" value="UniProtKB-KW"/>
</dbReference>
<dbReference type="Gene3D" id="3.30.950.10">
    <property type="entry name" value="Methyltransferase, Cobalt-precorrin-4 Transmethylase, Domain 2"/>
    <property type="match status" value="1"/>
</dbReference>
<organism evidence="9 10">
    <name type="scientific">Marinithermofilum abyssi</name>
    <dbReference type="NCBI Taxonomy" id="1571185"/>
    <lineage>
        <taxon>Bacteria</taxon>
        <taxon>Bacillati</taxon>
        <taxon>Bacillota</taxon>
        <taxon>Bacilli</taxon>
        <taxon>Bacillales</taxon>
        <taxon>Thermoactinomycetaceae</taxon>
        <taxon>Marinithermofilum</taxon>
    </lineage>
</organism>
<evidence type="ECO:0000256" key="4">
    <source>
        <dbReference type="ARBA" id="ARBA00022603"/>
    </source>
</evidence>
<dbReference type="EMBL" id="BMHQ01000004">
    <property type="protein sequence ID" value="GGE13254.1"/>
    <property type="molecule type" value="Genomic_DNA"/>
</dbReference>
<dbReference type="PANTHER" id="PTHR43467:SF2">
    <property type="entry name" value="COBALT-PRECORRIN-2 C(20)-METHYLTRANSFERASE"/>
    <property type="match status" value="1"/>
</dbReference>
<keyword evidence="10" id="KW-1185">Reference proteome</keyword>
<dbReference type="UniPathway" id="UPA00148"/>
<reference evidence="9" key="1">
    <citation type="journal article" date="2014" name="Int. J. Syst. Evol. Microbiol.">
        <title>Complete genome sequence of Corynebacterium casei LMG S-19264T (=DSM 44701T), isolated from a smear-ripened cheese.</title>
        <authorList>
            <consortium name="US DOE Joint Genome Institute (JGI-PGF)"/>
            <person name="Walter F."/>
            <person name="Albersmeier A."/>
            <person name="Kalinowski J."/>
            <person name="Ruckert C."/>
        </authorList>
    </citation>
    <scope>NUCLEOTIDE SEQUENCE</scope>
    <source>
        <strain evidence="9">CGMCC 1.15179</strain>
    </source>
</reference>
<dbReference type="NCBIfam" id="TIGR01467">
    <property type="entry name" value="cobI_cbiL"/>
    <property type="match status" value="1"/>
</dbReference>
<evidence type="ECO:0000259" key="8">
    <source>
        <dbReference type="Pfam" id="PF00590"/>
    </source>
</evidence>
<feature type="domain" description="Tetrapyrrole methylase" evidence="8">
    <location>
        <begin position="14"/>
        <end position="225"/>
    </location>
</feature>
<dbReference type="RefSeq" id="WP_188647136.1">
    <property type="nucleotide sequence ID" value="NZ_BMHQ01000004.1"/>
</dbReference>
<dbReference type="Gene3D" id="3.40.1010.10">
    <property type="entry name" value="Cobalt-precorrin-4 Transmethylase, Domain 1"/>
    <property type="match status" value="1"/>
</dbReference>
<accession>A0A8J2YCY4</accession>